<name>A0A9W9CF27_9PLEO</name>
<dbReference type="PRINTS" id="PR00080">
    <property type="entry name" value="SDRFAMILY"/>
</dbReference>
<evidence type="ECO:0000256" key="3">
    <source>
        <dbReference type="RuleBase" id="RU000363"/>
    </source>
</evidence>
<dbReference type="SUPFAM" id="SSF51735">
    <property type="entry name" value="NAD(P)-binding Rossmann-fold domains"/>
    <property type="match status" value="1"/>
</dbReference>
<evidence type="ECO:0000256" key="2">
    <source>
        <dbReference type="ARBA" id="ARBA00023002"/>
    </source>
</evidence>
<organism evidence="4 5">
    <name type="scientific">Didymosphaeria variabile</name>
    <dbReference type="NCBI Taxonomy" id="1932322"/>
    <lineage>
        <taxon>Eukaryota</taxon>
        <taxon>Fungi</taxon>
        <taxon>Dikarya</taxon>
        <taxon>Ascomycota</taxon>
        <taxon>Pezizomycotina</taxon>
        <taxon>Dothideomycetes</taxon>
        <taxon>Pleosporomycetidae</taxon>
        <taxon>Pleosporales</taxon>
        <taxon>Massarineae</taxon>
        <taxon>Didymosphaeriaceae</taxon>
        <taxon>Didymosphaeria</taxon>
    </lineage>
</organism>
<evidence type="ECO:0000256" key="1">
    <source>
        <dbReference type="ARBA" id="ARBA00006484"/>
    </source>
</evidence>
<gene>
    <name evidence="4" type="ORF">N0V89_003151</name>
</gene>
<comment type="caution">
    <text evidence="4">The sequence shown here is derived from an EMBL/GenBank/DDBJ whole genome shotgun (WGS) entry which is preliminary data.</text>
</comment>
<dbReference type="Proteomes" id="UP001140513">
    <property type="component" value="Unassembled WGS sequence"/>
</dbReference>
<dbReference type="RefSeq" id="XP_056075426.1">
    <property type="nucleotide sequence ID" value="XM_056211953.1"/>
</dbReference>
<dbReference type="PRINTS" id="PR00081">
    <property type="entry name" value="GDHRDH"/>
</dbReference>
<dbReference type="InterPro" id="IPR036291">
    <property type="entry name" value="NAD(P)-bd_dom_sf"/>
</dbReference>
<dbReference type="GO" id="GO:0016491">
    <property type="term" value="F:oxidoreductase activity"/>
    <property type="evidence" value="ECO:0007669"/>
    <property type="project" value="UniProtKB-KW"/>
</dbReference>
<evidence type="ECO:0000313" key="4">
    <source>
        <dbReference type="EMBL" id="KAJ4358567.1"/>
    </source>
</evidence>
<evidence type="ECO:0008006" key="6">
    <source>
        <dbReference type="Google" id="ProtNLM"/>
    </source>
</evidence>
<dbReference type="EMBL" id="JAPEUX010000002">
    <property type="protein sequence ID" value="KAJ4358567.1"/>
    <property type="molecule type" value="Genomic_DNA"/>
</dbReference>
<dbReference type="CDD" id="cd05374">
    <property type="entry name" value="17beta-HSD-like_SDR_c"/>
    <property type="match status" value="1"/>
</dbReference>
<reference evidence="4" key="1">
    <citation type="submission" date="2022-10" db="EMBL/GenBank/DDBJ databases">
        <title>Tapping the CABI collections for fungal endophytes: first genome assemblies for Collariella, Neodidymelliopsis, Ascochyta clinopodiicola, Didymella pomorum, Didymosphaeria variabile, Neocosmospora piperis and Neocucurbitaria cava.</title>
        <authorList>
            <person name="Hill R."/>
        </authorList>
    </citation>
    <scope>NUCLEOTIDE SEQUENCE</scope>
    <source>
        <strain evidence="4">IMI 356815</strain>
    </source>
</reference>
<keyword evidence="2" id="KW-0560">Oxidoreductase</keyword>
<proteinExistence type="inferred from homology"/>
<dbReference type="PANTHER" id="PTHR43976:SF16">
    <property type="entry name" value="SHORT-CHAIN DEHYDROGENASE_REDUCTASE FAMILY PROTEIN"/>
    <property type="match status" value="1"/>
</dbReference>
<dbReference type="AlphaFoldDB" id="A0A9W9CF27"/>
<dbReference type="InterPro" id="IPR002347">
    <property type="entry name" value="SDR_fam"/>
</dbReference>
<evidence type="ECO:0000313" key="5">
    <source>
        <dbReference type="Proteomes" id="UP001140513"/>
    </source>
</evidence>
<dbReference type="OrthoDB" id="1274115at2759"/>
<comment type="similarity">
    <text evidence="1 3">Belongs to the short-chain dehydrogenases/reductases (SDR) family.</text>
</comment>
<dbReference type="Pfam" id="PF00106">
    <property type="entry name" value="adh_short"/>
    <property type="match status" value="1"/>
</dbReference>
<dbReference type="PANTHER" id="PTHR43976">
    <property type="entry name" value="SHORT CHAIN DEHYDROGENASE"/>
    <property type="match status" value="1"/>
</dbReference>
<sequence>MAPYTLPTDAVWFVTGCSSGIGYALCSHLVKNTTSRVVATARNPSSLSSLPDGPRILKLALDVTSDASIQTALSATLTQFSRIDVVVNNAGYGIMGDTETMDMSAARGVMEANFWGAVRVTQLSLPILRESNAKTGVRGGLIMQITSMGGRLAFAGNTFYHASKFALEGFTEGLAKEMPEEWGIQVLCVEPGGVKTRYAETSTSGFDTSSRLDVYRDPNTPTNQLLKYKESLEATRNWAEPERVAQVLYEYVEEGGEMPLRLPLGSDSWGMQKMALEQGLKELDGLQAVSCSTSGKEQLASIGFLK</sequence>
<protein>
    <recommendedName>
        <fullName evidence="6">NAD(P)-binding protein</fullName>
    </recommendedName>
</protein>
<accession>A0A9W9CF27</accession>
<dbReference type="Gene3D" id="3.40.50.720">
    <property type="entry name" value="NAD(P)-binding Rossmann-like Domain"/>
    <property type="match status" value="1"/>
</dbReference>
<dbReference type="GeneID" id="80906681"/>
<keyword evidence="5" id="KW-1185">Reference proteome</keyword>
<dbReference type="InterPro" id="IPR051911">
    <property type="entry name" value="SDR_oxidoreductase"/>
</dbReference>